<feature type="compositionally biased region" description="Polar residues" evidence="1">
    <location>
        <begin position="664"/>
        <end position="676"/>
    </location>
</feature>
<evidence type="ECO:0000313" key="2">
    <source>
        <dbReference type="EMBL" id="GAM42440.1"/>
    </source>
</evidence>
<dbReference type="EMBL" id="DF933840">
    <property type="protein sequence ID" value="GAM42440.1"/>
    <property type="molecule type" value="Genomic_DNA"/>
</dbReference>
<keyword evidence="3" id="KW-1185">Reference proteome</keyword>
<dbReference type="AlphaFoldDB" id="A0A478EBJ5"/>
<feature type="compositionally biased region" description="Polar residues" evidence="1">
    <location>
        <begin position="830"/>
        <end position="855"/>
    </location>
</feature>
<organism evidence="2 3">
    <name type="scientific">Talaromyces pinophilus</name>
    <name type="common">Penicillium pinophilum</name>
    <dbReference type="NCBI Taxonomy" id="128442"/>
    <lineage>
        <taxon>Eukaryota</taxon>
        <taxon>Fungi</taxon>
        <taxon>Dikarya</taxon>
        <taxon>Ascomycota</taxon>
        <taxon>Pezizomycotina</taxon>
        <taxon>Eurotiomycetes</taxon>
        <taxon>Eurotiomycetidae</taxon>
        <taxon>Eurotiales</taxon>
        <taxon>Trichocomaceae</taxon>
        <taxon>Talaromyces</taxon>
        <taxon>Talaromyces sect. Talaromyces</taxon>
    </lineage>
</organism>
<protein>
    <submittedName>
        <fullName evidence="2">Uncharacterized protein</fullName>
    </submittedName>
</protein>
<evidence type="ECO:0000313" key="3">
    <source>
        <dbReference type="Proteomes" id="UP000053095"/>
    </source>
</evidence>
<reference evidence="3" key="1">
    <citation type="journal article" date="2015" name="Genome Announc.">
        <title>Draft genome sequence of Talaromyces cellulolyticus strain Y-94, a source of lignocellulosic biomass-degrading enzymes.</title>
        <authorList>
            <person name="Fujii T."/>
            <person name="Koike H."/>
            <person name="Sawayama S."/>
            <person name="Yano S."/>
            <person name="Inoue H."/>
        </authorList>
    </citation>
    <scope>NUCLEOTIDE SEQUENCE [LARGE SCALE GENOMIC DNA]</scope>
    <source>
        <strain evidence="3">Y-94</strain>
    </source>
</reference>
<proteinExistence type="predicted"/>
<feature type="region of interest" description="Disordered" evidence="1">
    <location>
        <begin position="830"/>
        <end position="893"/>
    </location>
</feature>
<feature type="region of interest" description="Disordered" evidence="1">
    <location>
        <begin position="190"/>
        <end position="214"/>
    </location>
</feature>
<dbReference type="Proteomes" id="UP000053095">
    <property type="component" value="Unassembled WGS sequence"/>
</dbReference>
<gene>
    <name evidence="2" type="ORF">TCE0_044f16425</name>
</gene>
<evidence type="ECO:0000256" key="1">
    <source>
        <dbReference type="SAM" id="MobiDB-lite"/>
    </source>
</evidence>
<name>A0A478EBJ5_TALPI</name>
<feature type="compositionally biased region" description="Basic and acidic residues" evidence="1">
    <location>
        <begin position="190"/>
        <end position="204"/>
    </location>
</feature>
<sequence>MADENITTSPEGHENDVIKISENQTLTNREAKLKLRDKYNKEIDKLHRAFKKETYQNYKDPEEVDSQIINLSQLQDPPDDFQVPNLDSRHPEMADGFALVIHHFWNINPQIFPRNAKDRIRLFRKLVYNQDEQYRPRDLRELSDLSRDAGPRLLKPEILRRLGKLPISRHYPQFTDGTDWEEQRNRPIHLPEKEASGENGRDGGGDGPGALALEETPPNLDLIRECLERLLIQLRYRQLEVADPRQGEELFHALIDTSEASRRRRLPEHKVPLTLDNNHNVEEAFGGFAPPEYPSRERGPVGDEFEPASHSKFDCIMMAGKFLDAGMTKVDVENLHSYGGQETNAHRNFLNMVNADWKQGGARSTEARQYFHRLFNDLPAQDFRDLLYKSTLLRPQFNHTMSHTIRCDNDHEMPTPITTLTTLLHCFDGPNIKADGTGVTMQEVLQLLFPQHEPLQVYGNQTHDQTCTNKVCKGKPNKTIIRRSMPLRIAVSLSSQVSPADHTSSNIRVQFHDDAKGGAVDVAVYRWIGGIYANTQFEGALTRYRVYWTDSLRGGKPRETISIYDPLQAEGQVIEGVFPASQNEPIPAGWWQDKFKPVLFYERVFNPDILDITLAAAILGDMKHASDNSQYILQVHDPQWNISSPPEDQSGDQVGSSPPRLNPLPTSGNSSVPSQSQNITEYAGAVFDTELNDLDSGDVQMQDGIDYNESSHPTNNFSQSIGNPDIGGAAYNSNQSGRSMPPPTKPTSDSHGMFRAFNSNMNQVAPDRPRSLLTQHYSEHPTTNSPASNFARRDLGQRTQFIHVQPSNAQGSNFLPQNTCMSTQFPPIASGNSDMGFTQPLNPLNQTGISNNGNGFPSPAPNLRTTPQLSNLNPPPPNTSEGHGGDVPTIDSAESFDHMFDGILDPATQQFLDDTIASLDSHICGTPGGDQHQ</sequence>
<feature type="compositionally biased region" description="Polar residues" evidence="1">
    <location>
        <begin position="640"/>
        <end position="656"/>
    </location>
</feature>
<feature type="region of interest" description="Disordered" evidence="1">
    <location>
        <begin position="639"/>
        <end position="676"/>
    </location>
</feature>
<accession>A0A478EBJ5</accession>